<dbReference type="InterPro" id="IPR021068">
    <property type="entry name" value="HTH_DNA-bd"/>
</dbReference>
<dbReference type="OrthoDB" id="7838433at2"/>
<dbReference type="Pfam" id="PF11972">
    <property type="entry name" value="HTH_13"/>
    <property type="match status" value="1"/>
</dbReference>
<protein>
    <submittedName>
        <fullName evidence="2">DNA binding protein with HTH domain</fullName>
    </submittedName>
</protein>
<proteinExistence type="predicted"/>
<comment type="caution">
    <text evidence="2">The sequence shown here is derived from an EMBL/GenBank/DDBJ whole genome shotgun (WGS) entry which is preliminary data.</text>
</comment>
<dbReference type="EMBL" id="PVTQ01000008">
    <property type="protein sequence ID" value="PRY88308.1"/>
    <property type="molecule type" value="Genomic_DNA"/>
</dbReference>
<keyword evidence="3" id="KW-1185">Reference proteome</keyword>
<evidence type="ECO:0000313" key="2">
    <source>
        <dbReference type="EMBL" id="PRY88308.1"/>
    </source>
</evidence>
<dbReference type="AlphaFoldDB" id="A0A2T0WNM0"/>
<dbReference type="Proteomes" id="UP000238392">
    <property type="component" value="Unassembled WGS sequence"/>
</dbReference>
<sequence length="390" mass="42372">MQQITSSDLIALEATAGRIEGIFSARPDLARLWRGQAALLEAARTVAMEDIHIHEGDLILRLVENEATSAENARGVSAARDALRVLRAPGDLVSDPARVIRRVIRASVQMHEGGGAPEMTDEDCASIARAMQAGAAPFLSALRAAVRFRQLTEGWSPSVDRLVFLAAEHSLRGMEARPWGPRVPDDPFGLGMLSGMTARWTYLPATALTQGGFRSWSPMQASGVHSLIDGLRAEQSRTLGAIPILERWVNEATAYAAAKHGKSRLRDLVTLATYCPVLTVAMIRDGLGLKQRAAFNLVDEAEAAGILRRITARKTYRVWAVPSLADRVRTRPLRPSTPARVREVAQEEASVDHLAALHDPDATAAREEALLSDLDAALARMDDVLKTHDL</sequence>
<gene>
    <name evidence="2" type="ORF">CLV74_108113</name>
</gene>
<reference evidence="2 3" key="1">
    <citation type="submission" date="2018-03" db="EMBL/GenBank/DDBJ databases">
        <title>Genomic Encyclopedia of Archaeal and Bacterial Type Strains, Phase II (KMG-II): from individual species to whole genera.</title>
        <authorList>
            <person name="Goeker M."/>
        </authorList>
    </citation>
    <scope>NUCLEOTIDE SEQUENCE [LARGE SCALE GENOMIC DNA]</scope>
    <source>
        <strain evidence="2 3">DSM 100212</strain>
    </source>
</reference>
<feature type="domain" description="HTH DNA binding" evidence="1">
    <location>
        <begin position="267"/>
        <end position="320"/>
    </location>
</feature>
<evidence type="ECO:0000313" key="3">
    <source>
        <dbReference type="Proteomes" id="UP000238392"/>
    </source>
</evidence>
<evidence type="ECO:0000259" key="1">
    <source>
        <dbReference type="Pfam" id="PF11972"/>
    </source>
</evidence>
<organism evidence="2 3">
    <name type="scientific">Donghicola tyrosinivorans</name>
    <dbReference type="NCBI Taxonomy" id="1652492"/>
    <lineage>
        <taxon>Bacteria</taxon>
        <taxon>Pseudomonadati</taxon>
        <taxon>Pseudomonadota</taxon>
        <taxon>Alphaproteobacteria</taxon>
        <taxon>Rhodobacterales</taxon>
        <taxon>Roseobacteraceae</taxon>
        <taxon>Donghicola</taxon>
    </lineage>
</organism>
<name>A0A2T0WNM0_9RHOB</name>
<accession>A0A2T0WNM0</accession>
<dbReference type="RefSeq" id="WP_106265371.1">
    <property type="nucleotide sequence ID" value="NZ_PVTQ01000008.1"/>
</dbReference>